<evidence type="ECO:0000313" key="1">
    <source>
        <dbReference type="EMBL" id="CAG9331621.1"/>
    </source>
</evidence>
<dbReference type="InterPro" id="IPR007263">
    <property type="entry name" value="DCC1-like"/>
</dbReference>
<proteinExistence type="predicted"/>
<name>A0AAU9JXQ3_9CILI</name>
<comment type="caution">
    <text evidence="1">The sequence shown here is derived from an EMBL/GenBank/DDBJ whole genome shotgun (WGS) entry which is preliminary data.</text>
</comment>
<gene>
    <name evidence="1" type="ORF">BSTOLATCC_MIC53686</name>
</gene>
<evidence type="ECO:0008006" key="3">
    <source>
        <dbReference type="Google" id="ProtNLM"/>
    </source>
</evidence>
<protein>
    <recommendedName>
        <fullName evidence="3">Thiol-disulfide oxidoreductase DCC</fullName>
    </recommendedName>
</protein>
<dbReference type="EMBL" id="CAJZBQ010000053">
    <property type="protein sequence ID" value="CAG9331621.1"/>
    <property type="molecule type" value="Genomic_DNA"/>
</dbReference>
<sequence>MAQRIILYDGVCNLCNSFVDFAQNRSPRNFFTFIPYQESQDLLLQYPQIPRDMSSMAYIENDTIYLYSDSTLKVCSYLSYPAYFLSWSRVLPKCIRDPAYRFVGRNRYKWFGTCQCSKSD</sequence>
<keyword evidence="2" id="KW-1185">Reference proteome</keyword>
<dbReference type="GO" id="GO:0015035">
    <property type="term" value="F:protein-disulfide reductase activity"/>
    <property type="evidence" value="ECO:0007669"/>
    <property type="project" value="InterPro"/>
</dbReference>
<dbReference type="Pfam" id="PF04134">
    <property type="entry name" value="DCC1-like"/>
    <property type="match status" value="1"/>
</dbReference>
<organism evidence="1 2">
    <name type="scientific">Blepharisma stoltei</name>
    <dbReference type="NCBI Taxonomy" id="1481888"/>
    <lineage>
        <taxon>Eukaryota</taxon>
        <taxon>Sar</taxon>
        <taxon>Alveolata</taxon>
        <taxon>Ciliophora</taxon>
        <taxon>Postciliodesmatophora</taxon>
        <taxon>Heterotrichea</taxon>
        <taxon>Heterotrichida</taxon>
        <taxon>Blepharismidae</taxon>
        <taxon>Blepharisma</taxon>
    </lineage>
</organism>
<dbReference type="InterPro" id="IPR052927">
    <property type="entry name" value="DCC_oxidoreductase"/>
</dbReference>
<dbReference type="PANTHER" id="PTHR33639:SF2">
    <property type="entry name" value="DUF393 DOMAIN-CONTAINING PROTEIN"/>
    <property type="match status" value="1"/>
</dbReference>
<accession>A0AAU9JXQ3</accession>
<evidence type="ECO:0000313" key="2">
    <source>
        <dbReference type="Proteomes" id="UP001162131"/>
    </source>
</evidence>
<dbReference type="Proteomes" id="UP001162131">
    <property type="component" value="Unassembled WGS sequence"/>
</dbReference>
<reference evidence="1" key="1">
    <citation type="submission" date="2021-09" db="EMBL/GenBank/DDBJ databases">
        <authorList>
            <consortium name="AG Swart"/>
            <person name="Singh M."/>
            <person name="Singh A."/>
            <person name="Seah K."/>
            <person name="Emmerich C."/>
        </authorList>
    </citation>
    <scope>NUCLEOTIDE SEQUENCE</scope>
    <source>
        <strain evidence="1">ATCC30299</strain>
    </source>
</reference>
<dbReference type="AlphaFoldDB" id="A0AAU9JXQ3"/>
<dbReference type="PANTHER" id="PTHR33639">
    <property type="entry name" value="THIOL-DISULFIDE OXIDOREDUCTASE DCC"/>
    <property type="match status" value="1"/>
</dbReference>